<gene>
    <name evidence="2" type="ORF">HTSR_1543</name>
</gene>
<proteinExistence type="predicted"/>
<accession>A0A1D8S5T1</accession>
<evidence type="ECO:0000256" key="1">
    <source>
        <dbReference type="SAM" id="MobiDB-lite"/>
    </source>
</evidence>
<dbReference type="InterPro" id="IPR055766">
    <property type="entry name" value="DUF7342"/>
</dbReference>
<protein>
    <submittedName>
        <fullName evidence="2">Transcriptional regulator</fullName>
    </submittedName>
</protein>
<evidence type="ECO:0000313" key="2">
    <source>
        <dbReference type="EMBL" id="AOW80716.1"/>
    </source>
</evidence>
<sequence>MVSMEEVTGAREASDPPPGTEEWTAQTKAIDRVIEIALTLDQPRTAAWVAEEAAVAEQTARDHLASLTTLGVVATTEARGVTKYQLDRAYRRFTAVAQYVEQFDRDTLMDRIATTQDQIATTKTRYGVETPAELRLRATEADTSGETVREYKQAAAEWETLVHRLDVLEEALERYDEFSRERAIA</sequence>
<dbReference type="KEGG" id="halh:HTSR_1543"/>
<feature type="region of interest" description="Disordered" evidence="1">
    <location>
        <begin position="1"/>
        <end position="22"/>
    </location>
</feature>
<reference evidence="2 3" key="1">
    <citation type="submission" date="2016-06" db="EMBL/GenBank/DDBJ databases">
        <title>Discovery of anaerobic lithoheterotrophic haloarchaeon capable of sulfur respiration by hydrogen and formate.</title>
        <authorList>
            <person name="Sorokin D.Y."/>
            <person name="Kublanov I.V."/>
            <person name="Roman P."/>
            <person name="Sinninghe Damste J.S."/>
            <person name="Golyshin P.N."/>
            <person name="Rojo D."/>
            <person name="Ciordia S."/>
            <person name="Mena Md.C."/>
            <person name="Ferrer M."/>
            <person name="Smedile F."/>
            <person name="Messina E."/>
            <person name="La Cono V."/>
            <person name="Yakimov M.M."/>
        </authorList>
    </citation>
    <scope>NUCLEOTIDE SEQUENCE [LARGE SCALE GENOMIC DNA]</scope>
    <source>
        <strain evidence="2 3">HTSR1</strain>
    </source>
</reference>
<dbReference type="Pfam" id="PF24033">
    <property type="entry name" value="DUF7342"/>
    <property type="match status" value="1"/>
</dbReference>
<dbReference type="EMBL" id="CP016070">
    <property type="protein sequence ID" value="AOW80716.1"/>
    <property type="molecule type" value="Genomic_DNA"/>
</dbReference>
<name>A0A1D8S5T1_9EURY</name>
<dbReference type="Proteomes" id="UP000185608">
    <property type="component" value="Chromosome"/>
</dbReference>
<dbReference type="AlphaFoldDB" id="A0A1D8S5T1"/>
<organism evidence="2 3">
    <name type="scientific">Halodesulfurarchaeum formicicum</name>
    <dbReference type="NCBI Taxonomy" id="1873524"/>
    <lineage>
        <taxon>Archaea</taxon>
        <taxon>Methanobacteriati</taxon>
        <taxon>Methanobacteriota</taxon>
        <taxon>Stenosarchaea group</taxon>
        <taxon>Halobacteria</taxon>
        <taxon>Halobacteriales</taxon>
        <taxon>Halobacteriaceae</taxon>
        <taxon>Halodesulfurarchaeum</taxon>
    </lineage>
</organism>
<evidence type="ECO:0000313" key="3">
    <source>
        <dbReference type="Proteomes" id="UP000185608"/>
    </source>
</evidence>